<keyword evidence="2" id="KW-1185">Reference proteome</keyword>
<evidence type="ECO:0000313" key="1">
    <source>
        <dbReference type="EMBL" id="BAT97693.1"/>
    </source>
</evidence>
<gene>
    <name evidence="1" type="primary">Vigan.09G121200</name>
    <name evidence="1" type="ORF">VIGAN_09121200</name>
</gene>
<proteinExistence type="predicted"/>
<reference evidence="1 2" key="1">
    <citation type="journal article" date="2015" name="Sci. Rep.">
        <title>The power of single molecule real-time sequencing technology in the de novo assembly of a eukaryotic genome.</title>
        <authorList>
            <person name="Sakai H."/>
            <person name="Naito K."/>
            <person name="Ogiso-Tanaka E."/>
            <person name="Takahashi Y."/>
            <person name="Iseki K."/>
            <person name="Muto C."/>
            <person name="Satou K."/>
            <person name="Teruya K."/>
            <person name="Shiroma A."/>
            <person name="Shimoji M."/>
            <person name="Hirano T."/>
            <person name="Itoh T."/>
            <person name="Kaga A."/>
            <person name="Tomooka N."/>
        </authorList>
    </citation>
    <scope>NUCLEOTIDE SEQUENCE [LARGE SCALE GENOMIC DNA]</scope>
    <source>
        <strain evidence="2">cv. Shumari</strain>
    </source>
</reference>
<name>A0A0S3SXV9_PHAAN</name>
<evidence type="ECO:0000313" key="2">
    <source>
        <dbReference type="Proteomes" id="UP000291084"/>
    </source>
</evidence>
<protein>
    <submittedName>
        <fullName evidence="1">Uncharacterized protein</fullName>
    </submittedName>
</protein>
<sequence length="78" mass="8841">KKEKEKKNRKRNSQLNLLGIADFASPHSHSRQARVELSFLQHTTTHNMLFPLQQGAHSVQAQKSLCRATIIHQGGKDL</sequence>
<organism evidence="1 2">
    <name type="scientific">Vigna angularis var. angularis</name>
    <dbReference type="NCBI Taxonomy" id="157739"/>
    <lineage>
        <taxon>Eukaryota</taxon>
        <taxon>Viridiplantae</taxon>
        <taxon>Streptophyta</taxon>
        <taxon>Embryophyta</taxon>
        <taxon>Tracheophyta</taxon>
        <taxon>Spermatophyta</taxon>
        <taxon>Magnoliopsida</taxon>
        <taxon>eudicotyledons</taxon>
        <taxon>Gunneridae</taxon>
        <taxon>Pentapetalae</taxon>
        <taxon>rosids</taxon>
        <taxon>fabids</taxon>
        <taxon>Fabales</taxon>
        <taxon>Fabaceae</taxon>
        <taxon>Papilionoideae</taxon>
        <taxon>50 kb inversion clade</taxon>
        <taxon>NPAAA clade</taxon>
        <taxon>indigoferoid/millettioid clade</taxon>
        <taxon>Phaseoleae</taxon>
        <taxon>Vigna</taxon>
    </lineage>
</organism>
<dbReference type="EMBL" id="AP015042">
    <property type="protein sequence ID" value="BAT97693.1"/>
    <property type="molecule type" value="Genomic_DNA"/>
</dbReference>
<dbReference type="AlphaFoldDB" id="A0A0S3SXV9"/>
<accession>A0A0S3SXV9</accession>
<dbReference type="Proteomes" id="UP000291084">
    <property type="component" value="Chromosome 9"/>
</dbReference>
<feature type="non-terminal residue" evidence="1">
    <location>
        <position position="1"/>
    </location>
</feature>